<comment type="caution">
    <text evidence="2">The sequence shown here is derived from an EMBL/GenBank/DDBJ whole genome shotgun (WGS) entry which is preliminary data.</text>
</comment>
<evidence type="ECO:0000256" key="1">
    <source>
        <dbReference type="SAM" id="MobiDB-lite"/>
    </source>
</evidence>
<evidence type="ECO:0000313" key="2">
    <source>
        <dbReference type="EMBL" id="KAL1864060.1"/>
    </source>
</evidence>
<proteinExistence type="predicted"/>
<keyword evidence="3" id="KW-1185">Reference proteome</keyword>
<dbReference type="Proteomes" id="UP001586593">
    <property type="component" value="Unassembled WGS sequence"/>
</dbReference>
<evidence type="ECO:0000313" key="3">
    <source>
        <dbReference type="Proteomes" id="UP001586593"/>
    </source>
</evidence>
<accession>A0ABR3WKS0</accession>
<dbReference type="EMBL" id="JAZHXJ010000349">
    <property type="protein sequence ID" value="KAL1864060.1"/>
    <property type="molecule type" value="Genomic_DNA"/>
</dbReference>
<protein>
    <submittedName>
        <fullName evidence="2">Uncharacterized protein</fullName>
    </submittedName>
</protein>
<gene>
    <name evidence="2" type="ORF">VTK73DRAFT_6189</name>
</gene>
<feature type="region of interest" description="Disordered" evidence="1">
    <location>
        <begin position="1"/>
        <end position="39"/>
    </location>
</feature>
<organism evidence="2 3">
    <name type="scientific">Phialemonium thermophilum</name>
    <dbReference type="NCBI Taxonomy" id="223376"/>
    <lineage>
        <taxon>Eukaryota</taxon>
        <taxon>Fungi</taxon>
        <taxon>Dikarya</taxon>
        <taxon>Ascomycota</taxon>
        <taxon>Pezizomycotina</taxon>
        <taxon>Sordariomycetes</taxon>
        <taxon>Sordariomycetidae</taxon>
        <taxon>Cephalothecales</taxon>
        <taxon>Cephalothecaceae</taxon>
        <taxon>Phialemonium</taxon>
    </lineage>
</organism>
<name>A0ABR3WKS0_9PEZI</name>
<feature type="compositionally biased region" description="Basic and acidic residues" evidence="1">
    <location>
        <begin position="16"/>
        <end position="25"/>
    </location>
</feature>
<reference evidence="2 3" key="1">
    <citation type="journal article" date="2024" name="Commun. Biol.">
        <title>Comparative genomic analysis of thermophilic fungi reveals convergent evolutionary adaptations and gene losses.</title>
        <authorList>
            <person name="Steindorff A.S."/>
            <person name="Aguilar-Pontes M.V."/>
            <person name="Robinson A.J."/>
            <person name="Andreopoulos B."/>
            <person name="LaButti K."/>
            <person name="Kuo A."/>
            <person name="Mondo S."/>
            <person name="Riley R."/>
            <person name="Otillar R."/>
            <person name="Haridas S."/>
            <person name="Lipzen A."/>
            <person name="Grimwood J."/>
            <person name="Schmutz J."/>
            <person name="Clum A."/>
            <person name="Reid I.D."/>
            <person name="Moisan M.C."/>
            <person name="Butler G."/>
            <person name="Nguyen T.T.M."/>
            <person name="Dewar K."/>
            <person name="Conant G."/>
            <person name="Drula E."/>
            <person name="Henrissat B."/>
            <person name="Hansel C."/>
            <person name="Singer S."/>
            <person name="Hutchinson M.I."/>
            <person name="de Vries R.P."/>
            <person name="Natvig D.O."/>
            <person name="Powell A.J."/>
            <person name="Tsang A."/>
            <person name="Grigoriev I.V."/>
        </authorList>
    </citation>
    <scope>NUCLEOTIDE SEQUENCE [LARGE SCALE GENOMIC DNA]</scope>
    <source>
        <strain evidence="2 3">ATCC 24622</strain>
    </source>
</reference>
<sequence>MPPSHDTETSAGTAKRVIEPGESHLNEQGLPDETSRVHGLPLPDDDAWIRNKPWGLLGEWQTTTEYIKPRRGGGINVAA</sequence>